<dbReference type="Gene3D" id="1.10.510.10">
    <property type="entry name" value="Transferase(Phosphotransferase) domain 1"/>
    <property type="match status" value="1"/>
</dbReference>
<feature type="region of interest" description="Disordered" evidence="9">
    <location>
        <begin position="1167"/>
        <end position="1189"/>
    </location>
</feature>
<name>A0A3P6ZNP3_HYMDI</name>
<sequence length="1617" mass="182678">MGVTGLELWEAEPPLAGVPPMKAFSLITHGPHPLSLYPSKPPPDIDVSPDDVLIPVADQMPMGMYDFLTKCLDKDKSRRPSSAELLQHRFLSGVPHSIQKARNHLLNLMRSVNGGGNILNRRFSEPSRYNFSPFKQAVDMSGEKLSGKLDGTVPAALNSENMSTSSSGNSPTPKNLKQRYTSTISLNICSSNTSSPLLNMSPANSTIRSSKTVSKETTESNALTYITTPTTFNGHTSSSSNDSDSMNQQNTLRSTLNSAPTQLSQSAKYMSPIPTNSSAYFSCQLKSGNSTVGEVEKVISTNRNDSCPIIVREIEEEEDQCSDIDMESSGEYEKEEVSVIEKVKEPTQVKERNGSFVEVPKMNLETEGCITDVNGIIVYTPSTSEYRNLFQSNQDDLKHFIKRLLQQVQNEYNDQIVFVVGKPQEPTFRLCKLIYDEIPCVLTATKELINNAFLISEKLIGRQELSIRGMGFVFSRDLRLIDASMDTFLNANASTRKIFKNPLFRAFNGYVTSKSSEVSPTKDLSEIVQFQLLIMSAGFSPQEIVGLYRLMIAMSAIRFIRKIKRRHSPCYGRLSYLPEDLYSCIQKRILHGEVVSPYPLTDFTPNDVARLIGVDEKAFNNLVYSKSLRGDHARRNIVSKQFWRYLNFRKSKLLSTSGTAYSQNDSGFFEDYSGSRKRWIKIRRPVQPIRIRKCYFRKVTRTRKHLDIYHRVTLKHVYRPRRQSGIRPHQTVVEMLCRKLHILCVSVVFNKLNSMLHSSLNNFIFLGIFQSYFSEEKDKLKLDNFYQQQSKRLLEQLLQSPTSGYLPCLAIQDVNTFEKFKPSFIFQNFDEIIPHIVNTNATVKLMSVLDDGRSSSLDLHPQNITLPLLSPPLSGNLTLQRHLRVFQDSGLLNFAAINTEASGLTVMKSDEFLRRFSVLNPLQSDEGKSLKSLARKLGMGAKLPSAVNSWKGLKMLPLSRNYFSASIVKIMENCGLLNGLYFVSTDLILLSTSAMNHLKLELLKRSISSRCIQRWWRQHCQQRQRLQDISNFLFTTSVTSMNSSSNNYTTTATPSNPIKDIIFPEVNDTKSILEDDRDAACAPVYVVANTVLSNVPVPQSYNLQPQQISPQPISPTSQKANKNSKRPPPSSGIAWFEPRHQRPPAFPSVALKPERIVSFVENPAPRYLGRNQSVSAPHNNEPQETNLRRSSSVRAFDFRQHNAYIPDAPPIVLTTSKDSRPLARSNSSNIGCNVCRENLGGVQRRVRRRTTEMPTDLGERRPVSWHVDQMEAQVIAHMEKQKVLNGEGSPILLRRRNSFAKVPAGDQRRRSISFDYGKYQYAEVETDANPQQPPSSTCKNEEEDNNEKQGTYESRHRDIRRVTSELSQSRSPYRRSGGNDIAASLAAPRSPSQSAKSPESQREEFLRVQSEIMRGEYRRSRELTTSPPRQNNYPVRREITPDTQQNYQSLSSHPSRSFDNTTPYGSIPDFRLLYSNDSNYPQAQPYFTRPNRTEMRNVAASKQPHGFPPNIIPKPPLHNSPRRRPVTTVFDGPLTPNIFPINLPFRNHSPSREPMRQPRMTFVTSPMDGKVIIPVNGRKSSLPAMPISARLPVNACDVDSRSLKAIGGGCVRNFCYD</sequence>
<feature type="compositionally biased region" description="Polar residues" evidence="9">
    <location>
        <begin position="1328"/>
        <end position="1338"/>
    </location>
</feature>
<comment type="catalytic activity">
    <reaction evidence="8">
        <text>L-seryl-[protein] + ATP = O-phospho-L-seryl-[protein] + ADP + H(+)</text>
        <dbReference type="Rhea" id="RHEA:17989"/>
        <dbReference type="Rhea" id="RHEA-COMP:9863"/>
        <dbReference type="Rhea" id="RHEA-COMP:11604"/>
        <dbReference type="ChEBI" id="CHEBI:15378"/>
        <dbReference type="ChEBI" id="CHEBI:29999"/>
        <dbReference type="ChEBI" id="CHEBI:30616"/>
        <dbReference type="ChEBI" id="CHEBI:83421"/>
        <dbReference type="ChEBI" id="CHEBI:456216"/>
        <dbReference type="EC" id="2.7.11.1"/>
    </reaction>
</comment>
<dbReference type="PANTHER" id="PTHR48012:SF10">
    <property type="entry name" value="FI20177P1"/>
    <property type="match status" value="1"/>
</dbReference>
<feature type="compositionally biased region" description="Polar residues" evidence="9">
    <location>
        <begin position="1423"/>
        <end position="1433"/>
    </location>
</feature>
<reference evidence="11 12" key="1">
    <citation type="submission" date="2018-11" db="EMBL/GenBank/DDBJ databases">
        <authorList>
            <consortium name="Pathogen Informatics"/>
        </authorList>
    </citation>
    <scope>NUCLEOTIDE SEQUENCE [LARGE SCALE GENOMIC DNA]</scope>
</reference>
<dbReference type="InterPro" id="IPR011009">
    <property type="entry name" value="Kinase-like_dom_sf"/>
</dbReference>
<feature type="region of interest" description="Disordered" evidence="9">
    <location>
        <begin position="1501"/>
        <end position="1522"/>
    </location>
</feature>
<keyword evidence="5" id="KW-0418">Kinase</keyword>
<comment type="catalytic activity">
    <reaction evidence="7">
        <text>L-threonyl-[protein] + ATP = O-phospho-L-threonyl-[protein] + ADP + H(+)</text>
        <dbReference type="Rhea" id="RHEA:46608"/>
        <dbReference type="Rhea" id="RHEA-COMP:11060"/>
        <dbReference type="Rhea" id="RHEA-COMP:11605"/>
        <dbReference type="ChEBI" id="CHEBI:15378"/>
        <dbReference type="ChEBI" id="CHEBI:30013"/>
        <dbReference type="ChEBI" id="CHEBI:30616"/>
        <dbReference type="ChEBI" id="CHEBI:61977"/>
        <dbReference type="ChEBI" id="CHEBI:456216"/>
        <dbReference type="EC" id="2.7.11.1"/>
    </reaction>
</comment>
<evidence type="ECO:0000256" key="6">
    <source>
        <dbReference type="ARBA" id="ARBA00022840"/>
    </source>
</evidence>
<dbReference type="SUPFAM" id="SSF56112">
    <property type="entry name" value="Protein kinase-like (PK-like)"/>
    <property type="match status" value="1"/>
</dbReference>
<feature type="compositionally biased region" description="Polar residues" evidence="9">
    <location>
        <begin position="221"/>
        <end position="236"/>
    </location>
</feature>
<evidence type="ECO:0000256" key="5">
    <source>
        <dbReference type="ARBA" id="ARBA00022777"/>
    </source>
</evidence>
<comment type="similarity">
    <text evidence="1">Belongs to the protein kinase superfamily. STE Ser/Thr protein kinase family. STE20 subfamily.</text>
</comment>
<feature type="compositionally biased region" description="Pro residues" evidence="9">
    <location>
        <begin position="1506"/>
        <end position="1518"/>
    </location>
</feature>
<dbReference type="OrthoDB" id="6270512at2759"/>
<feature type="region of interest" description="Disordered" evidence="9">
    <location>
        <begin position="197"/>
        <end position="249"/>
    </location>
</feature>
<gene>
    <name evidence="11" type="ORF">HDID_LOCUS7127</name>
</gene>
<accession>A0A3P6ZNP3</accession>
<evidence type="ECO:0000256" key="9">
    <source>
        <dbReference type="SAM" id="MobiDB-lite"/>
    </source>
</evidence>
<feature type="compositionally biased region" description="Basic and acidic residues" evidence="9">
    <location>
        <begin position="1413"/>
        <end position="1422"/>
    </location>
</feature>
<feature type="compositionally biased region" description="Low complexity" evidence="9">
    <location>
        <begin position="1104"/>
        <end position="1115"/>
    </location>
</feature>
<feature type="region of interest" description="Disordered" evidence="9">
    <location>
        <begin position="153"/>
        <end position="177"/>
    </location>
</feature>
<keyword evidence="4" id="KW-0547">Nucleotide-binding</keyword>
<evidence type="ECO:0000259" key="10">
    <source>
        <dbReference type="PROSITE" id="PS50011"/>
    </source>
</evidence>
<dbReference type="GO" id="GO:0005737">
    <property type="term" value="C:cytoplasm"/>
    <property type="evidence" value="ECO:0007669"/>
    <property type="project" value="TreeGrafter"/>
</dbReference>
<dbReference type="Proteomes" id="UP000274504">
    <property type="component" value="Unassembled WGS sequence"/>
</dbReference>
<feature type="compositionally biased region" description="Basic and acidic residues" evidence="9">
    <location>
        <begin position="1353"/>
        <end position="1363"/>
    </location>
</feature>
<evidence type="ECO:0000313" key="12">
    <source>
        <dbReference type="Proteomes" id="UP000274504"/>
    </source>
</evidence>
<keyword evidence="6" id="KW-0067">ATP-binding</keyword>
<keyword evidence="2" id="KW-0723">Serine/threonine-protein kinase</keyword>
<feature type="region of interest" description="Disordered" evidence="9">
    <location>
        <begin position="1102"/>
        <end position="1139"/>
    </location>
</feature>
<dbReference type="PANTHER" id="PTHR48012">
    <property type="entry name" value="STERILE20-LIKE KINASE, ISOFORM B-RELATED"/>
    <property type="match status" value="1"/>
</dbReference>
<evidence type="ECO:0000256" key="7">
    <source>
        <dbReference type="ARBA" id="ARBA00047899"/>
    </source>
</evidence>
<dbReference type="PROSITE" id="PS50011">
    <property type="entry name" value="PROTEIN_KINASE_DOM"/>
    <property type="match status" value="1"/>
</dbReference>
<protein>
    <recommendedName>
        <fullName evidence="10">Protein kinase domain-containing protein</fullName>
    </recommendedName>
</protein>
<dbReference type="InterPro" id="IPR050629">
    <property type="entry name" value="STE20/SPS1-PAK"/>
</dbReference>
<evidence type="ECO:0000256" key="4">
    <source>
        <dbReference type="ARBA" id="ARBA00022741"/>
    </source>
</evidence>
<dbReference type="EMBL" id="UYSG01010906">
    <property type="protein sequence ID" value="VDL59445.1"/>
    <property type="molecule type" value="Genomic_DNA"/>
</dbReference>
<evidence type="ECO:0000256" key="3">
    <source>
        <dbReference type="ARBA" id="ARBA00022679"/>
    </source>
</evidence>
<evidence type="ECO:0000256" key="8">
    <source>
        <dbReference type="ARBA" id="ARBA00048679"/>
    </source>
</evidence>
<feature type="compositionally biased region" description="Low complexity" evidence="9">
    <location>
        <begin position="158"/>
        <end position="170"/>
    </location>
</feature>
<evidence type="ECO:0000313" key="11">
    <source>
        <dbReference type="EMBL" id="VDL59445.1"/>
    </source>
</evidence>
<keyword evidence="3" id="KW-0808">Transferase</keyword>
<feature type="compositionally biased region" description="Low complexity" evidence="9">
    <location>
        <begin position="237"/>
        <end position="249"/>
    </location>
</feature>
<feature type="compositionally biased region" description="Polar residues" evidence="9">
    <location>
        <begin position="1170"/>
        <end position="1189"/>
    </location>
</feature>
<organism evidence="11 12">
    <name type="scientific">Hymenolepis diminuta</name>
    <name type="common">Rat tapeworm</name>
    <dbReference type="NCBI Taxonomy" id="6216"/>
    <lineage>
        <taxon>Eukaryota</taxon>
        <taxon>Metazoa</taxon>
        <taxon>Spiralia</taxon>
        <taxon>Lophotrochozoa</taxon>
        <taxon>Platyhelminthes</taxon>
        <taxon>Cestoda</taxon>
        <taxon>Eucestoda</taxon>
        <taxon>Cyclophyllidea</taxon>
        <taxon>Hymenolepididae</taxon>
        <taxon>Hymenolepis</taxon>
    </lineage>
</organism>
<dbReference type="InterPro" id="IPR000719">
    <property type="entry name" value="Prot_kinase_dom"/>
</dbReference>
<evidence type="ECO:0000256" key="1">
    <source>
        <dbReference type="ARBA" id="ARBA00008874"/>
    </source>
</evidence>
<feature type="region of interest" description="Disordered" evidence="9">
    <location>
        <begin position="1323"/>
        <end position="1436"/>
    </location>
</feature>
<proteinExistence type="inferred from homology"/>
<dbReference type="GO" id="GO:0005524">
    <property type="term" value="F:ATP binding"/>
    <property type="evidence" value="ECO:0007669"/>
    <property type="project" value="UniProtKB-KW"/>
</dbReference>
<feature type="compositionally biased region" description="Polar residues" evidence="9">
    <location>
        <begin position="197"/>
        <end position="208"/>
    </location>
</feature>
<feature type="domain" description="Protein kinase" evidence="10">
    <location>
        <begin position="1"/>
        <end position="91"/>
    </location>
</feature>
<dbReference type="GO" id="GO:0004674">
    <property type="term" value="F:protein serine/threonine kinase activity"/>
    <property type="evidence" value="ECO:0007669"/>
    <property type="project" value="UniProtKB-KW"/>
</dbReference>
<evidence type="ECO:0000256" key="2">
    <source>
        <dbReference type="ARBA" id="ARBA00022527"/>
    </source>
</evidence>